<dbReference type="Gramene" id="OMERI06G10460.1">
    <property type="protein sequence ID" value="OMERI06G10460.1"/>
    <property type="gene ID" value="OMERI06G10460"/>
</dbReference>
<dbReference type="Pfam" id="PF04564">
    <property type="entry name" value="U-box"/>
    <property type="match status" value="1"/>
</dbReference>
<evidence type="ECO:0000256" key="4">
    <source>
        <dbReference type="ARBA" id="ARBA00022679"/>
    </source>
</evidence>
<dbReference type="GO" id="GO:0061630">
    <property type="term" value="F:ubiquitin protein ligase activity"/>
    <property type="evidence" value="ECO:0007669"/>
    <property type="project" value="UniProtKB-EC"/>
</dbReference>
<dbReference type="EnsemblPlants" id="OMERI06G10460.1">
    <property type="protein sequence ID" value="OMERI06G10460.1"/>
    <property type="gene ID" value="OMERI06G10460"/>
</dbReference>
<sequence length="495" mass="51135">MAGAAAAAATPPEFVCPISGELMADPVIVPSGETFERGCVEACVALGFTPAALPPSVDLAASPPPALIPNANLRKAISSYCDRIGLPRPLAVSPEEARGIVRRLMAVREPGRAGGVNGELFESPPPPPSSSSSLEFAALGLTLEEAVLVRLLDDEPSRQEDALEALKRTLRGGENGVRRALCTPRLLDGLRRLMGSGHEGVRVSAAACVVNLSLEPANRVQLVRAELVPVLVGLLAAASPELRDHAAGAVYSLSIEERNRIPIGVLGAVPPLLRLLASAADGDRARRDAGMALYYLSLDEMNRSRLARSAGAVAALVGAAGDAALRRPALMVMANLAGCGEGREALIDGGAVAAVAGLMRRAAVAPGSTEEEYCLSALHGMSRGNVRFGGLARAAGAGEVLRRVAEGPGGGVRRDVAWRTLRAVGGVAAAATGEFLYGGEDAAAAPPWMDDVSVMSEAMATPQFPRRLVEHAHGHGAPPRSNTTALDRLRQAPDG</sequence>
<dbReference type="UniPathway" id="UPA00143"/>
<evidence type="ECO:0000313" key="9">
    <source>
        <dbReference type="EnsemblPlants" id="OMERI06G10460.1"/>
    </source>
</evidence>
<dbReference type="Gene3D" id="1.25.10.10">
    <property type="entry name" value="Leucine-rich Repeat Variant"/>
    <property type="match status" value="1"/>
</dbReference>
<dbReference type="SMART" id="SM00185">
    <property type="entry name" value="ARM"/>
    <property type="match status" value="5"/>
</dbReference>
<dbReference type="STRING" id="40149.A0A0E0DZP4"/>
<dbReference type="SUPFAM" id="SSF48371">
    <property type="entry name" value="ARM repeat"/>
    <property type="match status" value="1"/>
</dbReference>
<dbReference type="InterPro" id="IPR000225">
    <property type="entry name" value="Armadillo"/>
</dbReference>
<dbReference type="InterPro" id="IPR011989">
    <property type="entry name" value="ARM-like"/>
</dbReference>
<evidence type="ECO:0000256" key="2">
    <source>
        <dbReference type="ARBA" id="ARBA00004906"/>
    </source>
</evidence>
<comment type="catalytic activity">
    <reaction evidence="1">
        <text>S-ubiquitinyl-[E2 ubiquitin-conjugating enzyme]-L-cysteine + [acceptor protein]-L-lysine = [E2 ubiquitin-conjugating enzyme]-L-cysteine + N(6)-ubiquitinyl-[acceptor protein]-L-lysine.</text>
        <dbReference type="EC" id="2.3.2.27"/>
    </reaction>
</comment>
<evidence type="ECO:0000256" key="1">
    <source>
        <dbReference type="ARBA" id="ARBA00000900"/>
    </source>
</evidence>
<dbReference type="FunFam" id="1.25.10.10:FF:000285">
    <property type="entry name" value="RING-type E3 ubiquitin transferase"/>
    <property type="match status" value="1"/>
</dbReference>
<dbReference type="HOGENOM" id="CLU_006348_7_1_1"/>
<dbReference type="PANTHER" id="PTHR23315">
    <property type="entry name" value="U BOX DOMAIN-CONTAINING"/>
    <property type="match status" value="1"/>
</dbReference>
<dbReference type="FunFam" id="3.30.40.10:FF:000491">
    <property type="entry name" value="RING-type E3 ubiquitin transferase"/>
    <property type="match status" value="1"/>
</dbReference>
<dbReference type="InterPro" id="IPR016024">
    <property type="entry name" value="ARM-type_fold"/>
</dbReference>
<dbReference type="Gene3D" id="3.30.40.10">
    <property type="entry name" value="Zinc/RING finger domain, C3HC4 (zinc finger)"/>
    <property type="match status" value="1"/>
</dbReference>
<dbReference type="Proteomes" id="UP000008021">
    <property type="component" value="Chromosome 6"/>
</dbReference>
<protein>
    <recommendedName>
        <fullName evidence="3">RING-type E3 ubiquitin transferase</fullName>
        <ecNumber evidence="3">2.3.2.27</ecNumber>
    </recommendedName>
</protein>
<accession>A0A0E0DZP4</accession>
<feature type="domain" description="U-box" evidence="8">
    <location>
        <begin position="9"/>
        <end position="87"/>
    </location>
</feature>
<dbReference type="GO" id="GO:0016567">
    <property type="term" value="P:protein ubiquitination"/>
    <property type="evidence" value="ECO:0007669"/>
    <property type="project" value="UniProtKB-UniPathway"/>
</dbReference>
<keyword evidence="10" id="KW-1185">Reference proteome</keyword>
<evidence type="ECO:0000313" key="10">
    <source>
        <dbReference type="Proteomes" id="UP000008021"/>
    </source>
</evidence>
<dbReference type="eggNOG" id="ENOG502QPJU">
    <property type="taxonomic scope" value="Eukaryota"/>
</dbReference>
<dbReference type="SMART" id="SM00504">
    <property type="entry name" value="Ubox"/>
    <property type="match status" value="1"/>
</dbReference>
<reference evidence="9" key="2">
    <citation type="submission" date="2018-05" db="EMBL/GenBank/DDBJ databases">
        <title>OmerRS3 (Oryza meridionalis Reference Sequence Version 3).</title>
        <authorList>
            <person name="Zhang J."/>
            <person name="Kudrna D."/>
            <person name="Lee S."/>
            <person name="Talag J."/>
            <person name="Welchert J."/>
            <person name="Wing R.A."/>
        </authorList>
    </citation>
    <scope>NUCLEOTIDE SEQUENCE [LARGE SCALE GENOMIC DNA]</scope>
    <source>
        <strain evidence="9">cv. OR44</strain>
    </source>
</reference>
<dbReference type="PROSITE" id="PS50176">
    <property type="entry name" value="ARM_REPEAT"/>
    <property type="match status" value="1"/>
</dbReference>
<organism evidence="9">
    <name type="scientific">Oryza meridionalis</name>
    <dbReference type="NCBI Taxonomy" id="40149"/>
    <lineage>
        <taxon>Eukaryota</taxon>
        <taxon>Viridiplantae</taxon>
        <taxon>Streptophyta</taxon>
        <taxon>Embryophyta</taxon>
        <taxon>Tracheophyta</taxon>
        <taxon>Spermatophyta</taxon>
        <taxon>Magnoliopsida</taxon>
        <taxon>Liliopsida</taxon>
        <taxon>Poales</taxon>
        <taxon>Poaceae</taxon>
        <taxon>BOP clade</taxon>
        <taxon>Oryzoideae</taxon>
        <taxon>Oryzeae</taxon>
        <taxon>Oryzinae</taxon>
        <taxon>Oryza</taxon>
    </lineage>
</organism>
<dbReference type="PANTHER" id="PTHR23315:SF339">
    <property type="entry name" value="U-BOX DOMAIN-CONTAINING PROTEIN 40"/>
    <property type="match status" value="1"/>
</dbReference>
<keyword evidence="4" id="KW-0808">Transferase</keyword>
<proteinExistence type="predicted"/>
<feature type="repeat" description="ARM" evidence="6">
    <location>
        <begin position="267"/>
        <end position="311"/>
    </location>
</feature>
<reference evidence="9" key="1">
    <citation type="submission" date="2015-04" db="UniProtKB">
        <authorList>
            <consortium name="EnsemblPlants"/>
        </authorList>
    </citation>
    <scope>IDENTIFICATION</scope>
</reference>
<evidence type="ECO:0000256" key="3">
    <source>
        <dbReference type="ARBA" id="ARBA00012483"/>
    </source>
</evidence>
<dbReference type="InterPro" id="IPR003613">
    <property type="entry name" value="Ubox_domain"/>
</dbReference>
<evidence type="ECO:0000256" key="6">
    <source>
        <dbReference type="PROSITE-ProRule" id="PRU00259"/>
    </source>
</evidence>
<comment type="pathway">
    <text evidence="2">Protein modification; protein ubiquitination.</text>
</comment>
<name>A0A0E0DZP4_9ORYZ</name>
<dbReference type="AlphaFoldDB" id="A0A0E0DZP4"/>
<evidence type="ECO:0000256" key="7">
    <source>
        <dbReference type="SAM" id="MobiDB-lite"/>
    </source>
</evidence>
<dbReference type="InterPro" id="IPR013083">
    <property type="entry name" value="Znf_RING/FYVE/PHD"/>
</dbReference>
<feature type="region of interest" description="Disordered" evidence="7">
    <location>
        <begin position="471"/>
        <end position="495"/>
    </location>
</feature>
<dbReference type="SUPFAM" id="SSF57850">
    <property type="entry name" value="RING/U-box"/>
    <property type="match status" value="1"/>
</dbReference>
<dbReference type="PROSITE" id="PS51698">
    <property type="entry name" value="U_BOX"/>
    <property type="match status" value="1"/>
</dbReference>
<dbReference type="EC" id="2.3.2.27" evidence="3"/>
<keyword evidence="5" id="KW-0833">Ubl conjugation pathway</keyword>
<evidence type="ECO:0000259" key="8">
    <source>
        <dbReference type="PROSITE" id="PS51698"/>
    </source>
</evidence>
<evidence type="ECO:0000256" key="5">
    <source>
        <dbReference type="ARBA" id="ARBA00022786"/>
    </source>
</evidence>